<name>A0A1H3IQ75_9EURY</name>
<feature type="compositionally biased region" description="Basic and acidic residues" evidence="1">
    <location>
        <begin position="1"/>
        <end position="13"/>
    </location>
</feature>
<evidence type="ECO:0000313" key="2">
    <source>
        <dbReference type="EMBL" id="SDY29862.1"/>
    </source>
</evidence>
<organism evidence="2 3">
    <name type="scientific">Halobellus clavatus</name>
    <dbReference type="NCBI Taxonomy" id="660517"/>
    <lineage>
        <taxon>Archaea</taxon>
        <taxon>Methanobacteriati</taxon>
        <taxon>Methanobacteriota</taxon>
        <taxon>Stenosarchaea group</taxon>
        <taxon>Halobacteria</taxon>
        <taxon>Halobacteriales</taxon>
        <taxon>Haloferacaceae</taxon>
        <taxon>Halobellus</taxon>
    </lineage>
</organism>
<dbReference type="STRING" id="660517.SAMN04487946_110128"/>
<dbReference type="EMBL" id="FNPB01000010">
    <property type="protein sequence ID" value="SDY29862.1"/>
    <property type="molecule type" value="Genomic_DNA"/>
</dbReference>
<protein>
    <submittedName>
        <fullName evidence="2">Uncharacterized protein</fullName>
    </submittedName>
</protein>
<evidence type="ECO:0000256" key="1">
    <source>
        <dbReference type="SAM" id="MobiDB-lite"/>
    </source>
</evidence>
<dbReference type="AlphaFoldDB" id="A0A1H3IQ75"/>
<gene>
    <name evidence="2" type="ORF">SAMN04487946_110128</name>
</gene>
<proteinExistence type="predicted"/>
<sequence length="57" mass="6126">MMEHSDADPRATDGETGTAHEQISAHQSSPDRVVFTEADNSDGWIALDADAAVTIER</sequence>
<dbReference type="Proteomes" id="UP000199170">
    <property type="component" value="Unassembled WGS sequence"/>
</dbReference>
<keyword evidence="3" id="KW-1185">Reference proteome</keyword>
<reference evidence="3" key="1">
    <citation type="submission" date="2016-10" db="EMBL/GenBank/DDBJ databases">
        <authorList>
            <person name="Varghese N."/>
            <person name="Submissions S."/>
        </authorList>
    </citation>
    <scope>NUCLEOTIDE SEQUENCE [LARGE SCALE GENOMIC DNA]</scope>
    <source>
        <strain evidence="3">CGMCC 1.10118</strain>
    </source>
</reference>
<feature type="compositionally biased region" description="Polar residues" evidence="1">
    <location>
        <begin position="19"/>
        <end position="30"/>
    </location>
</feature>
<accession>A0A1H3IQ75</accession>
<evidence type="ECO:0000313" key="3">
    <source>
        <dbReference type="Proteomes" id="UP000199170"/>
    </source>
</evidence>
<feature type="region of interest" description="Disordered" evidence="1">
    <location>
        <begin position="1"/>
        <end position="33"/>
    </location>
</feature>